<evidence type="ECO:0000256" key="1">
    <source>
        <dbReference type="ARBA" id="ARBA00003314"/>
    </source>
</evidence>
<evidence type="ECO:0000256" key="5">
    <source>
        <dbReference type="ARBA" id="ARBA00018753"/>
    </source>
</evidence>
<reference evidence="18 19" key="1">
    <citation type="journal article" date="2016" name="Nat. Commun.">
        <title>Thousands of microbial genomes shed light on interconnected biogeochemical processes in an aquifer system.</title>
        <authorList>
            <person name="Anantharaman K."/>
            <person name="Brown C.T."/>
            <person name="Hug L.A."/>
            <person name="Sharon I."/>
            <person name="Castelle C.J."/>
            <person name="Probst A.J."/>
            <person name="Thomas B.C."/>
            <person name="Singh A."/>
            <person name="Wilkins M.J."/>
            <person name="Karaoz U."/>
            <person name="Brodie E.L."/>
            <person name="Williams K.H."/>
            <person name="Hubbard S.S."/>
            <person name="Banfield J.F."/>
        </authorList>
    </citation>
    <scope>NUCLEOTIDE SEQUENCE [LARGE SCALE GENOMIC DNA]</scope>
</reference>
<dbReference type="InterPro" id="IPR012340">
    <property type="entry name" value="NA-bd_OB-fold"/>
</dbReference>
<evidence type="ECO:0000313" key="19">
    <source>
        <dbReference type="Proteomes" id="UP000176705"/>
    </source>
</evidence>
<dbReference type="NCBIfam" id="TIGR00399">
    <property type="entry name" value="metG_C_term"/>
    <property type="match status" value="1"/>
</dbReference>
<evidence type="ECO:0000256" key="10">
    <source>
        <dbReference type="ARBA" id="ARBA00022840"/>
    </source>
</evidence>
<keyword evidence="6" id="KW-0963">Cytoplasm</keyword>
<evidence type="ECO:0000256" key="8">
    <source>
        <dbReference type="ARBA" id="ARBA00022598"/>
    </source>
</evidence>
<comment type="catalytic activity">
    <reaction evidence="15">
        <text>tRNA(Met) + L-methionine + ATP = L-methionyl-tRNA(Met) + AMP + diphosphate</text>
        <dbReference type="Rhea" id="RHEA:13481"/>
        <dbReference type="Rhea" id="RHEA-COMP:9667"/>
        <dbReference type="Rhea" id="RHEA-COMP:9698"/>
        <dbReference type="ChEBI" id="CHEBI:30616"/>
        <dbReference type="ChEBI" id="CHEBI:33019"/>
        <dbReference type="ChEBI" id="CHEBI:57844"/>
        <dbReference type="ChEBI" id="CHEBI:78442"/>
        <dbReference type="ChEBI" id="CHEBI:78530"/>
        <dbReference type="ChEBI" id="CHEBI:456215"/>
        <dbReference type="EC" id="6.1.1.10"/>
    </reaction>
</comment>
<dbReference type="AlphaFoldDB" id="A0A1G2LEZ3"/>
<feature type="domain" description="TRNA-binding" evidence="17">
    <location>
        <begin position="6"/>
        <end position="106"/>
    </location>
</feature>
<dbReference type="PROSITE" id="PS50886">
    <property type="entry name" value="TRBD"/>
    <property type="match status" value="1"/>
</dbReference>
<evidence type="ECO:0000256" key="14">
    <source>
        <dbReference type="ARBA" id="ARBA00030904"/>
    </source>
</evidence>
<keyword evidence="10" id="KW-0067">ATP-binding</keyword>
<keyword evidence="9" id="KW-0547">Nucleotide-binding</keyword>
<dbReference type="SUPFAM" id="SSF50249">
    <property type="entry name" value="Nucleic acid-binding proteins"/>
    <property type="match status" value="1"/>
</dbReference>
<protein>
    <recommendedName>
        <fullName evidence="5">Methionine--tRNA ligase</fullName>
        <ecNumber evidence="4">6.1.1.10</ecNumber>
    </recommendedName>
    <alternativeName>
        <fullName evidence="14">Methionyl-tRNA synthetase</fullName>
    </alternativeName>
</protein>
<dbReference type="PANTHER" id="PTHR11586:SF37">
    <property type="entry name" value="TRNA-BINDING DOMAIN-CONTAINING PROTEIN"/>
    <property type="match status" value="1"/>
</dbReference>
<accession>A0A1G2LEZ3</accession>
<dbReference type="InterPro" id="IPR002547">
    <property type="entry name" value="tRNA-bd_dom"/>
</dbReference>
<sequence length="106" mass="11793">MISYDDFQNIELRVAKILAAERVPGSEKLLKLRIGLEAEERQIIAGIGKRYEPEKLIGREIVIVANLEPRMLMGLESKGMLLAADCGNEPVLLTPDREVPPGARVR</sequence>
<comment type="subunit">
    <text evidence="3">Homodimer.</text>
</comment>
<dbReference type="CDD" id="cd02800">
    <property type="entry name" value="tRNA_bind_EcMetRS_like"/>
    <property type="match status" value="1"/>
</dbReference>
<keyword evidence="11 16" id="KW-0694">RNA-binding</keyword>
<dbReference type="STRING" id="1802280.A3B37_02455"/>
<keyword evidence="8 18" id="KW-0436">Ligase</keyword>
<dbReference type="Pfam" id="PF01588">
    <property type="entry name" value="tRNA_bind"/>
    <property type="match status" value="1"/>
</dbReference>
<comment type="function">
    <text evidence="1">Is required not only for elongation of protein synthesis but also for the initiation of all mRNA translation through initiator tRNA(fMet) aminoacylation.</text>
</comment>
<dbReference type="Proteomes" id="UP000176705">
    <property type="component" value="Unassembled WGS sequence"/>
</dbReference>
<evidence type="ECO:0000256" key="2">
    <source>
        <dbReference type="ARBA" id="ARBA00004496"/>
    </source>
</evidence>
<dbReference type="EMBL" id="MHQS01000003">
    <property type="protein sequence ID" value="OHA09401.1"/>
    <property type="molecule type" value="Genomic_DNA"/>
</dbReference>
<evidence type="ECO:0000256" key="7">
    <source>
        <dbReference type="ARBA" id="ARBA00022555"/>
    </source>
</evidence>
<evidence type="ECO:0000256" key="3">
    <source>
        <dbReference type="ARBA" id="ARBA00011738"/>
    </source>
</evidence>
<dbReference type="GO" id="GO:0000049">
    <property type="term" value="F:tRNA binding"/>
    <property type="evidence" value="ECO:0007669"/>
    <property type="project" value="UniProtKB-UniRule"/>
</dbReference>
<gene>
    <name evidence="18" type="ORF">A3B37_02455</name>
</gene>
<dbReference type="InterPro" id="IPR004495">
    <property type="entry name" value="Met-tRNA-synth_bsu_C"/>
</dbReference>
<dbReference type="FunFam" id="2.40.50.140:FF:000042">
    <property type="entry name" value="Methionine--tRNA ligase"/>
    <property type="match status" value="1"/>
</dbReference>
<keyword evidence="7 16" id="KW-0820">tRNA-binding</keyword>
<evidence type="ECO:0000256" key="16">
    <source>
        <dbReference type="PROSITE-ProRule" id="PRU00209"/>
    </source>
</evidence>
<keyword evidence="12" id="KW-0648">Protein biosynthesis</keyword>
<dbReference type="PANTHER" id="PTHR11586">
    <property type="entry name" value="TRNA-AMINOACYLATION COFACTOR ARC1 FAMILY MEMBER"/>
    <property type="match status" value="1"/>
</dbReference>
<evidence type="ECO:0000256" key="4">
    <source>
        <dbReference type="ARBA" id="ARBA00012838"/>
    </source>
</evidence>
<evidence type="ECO:0000256" key="12">
    <source>
        <dbReference type="ARBA" id="ARBA00022917"/>
    </source>
</evidence>
<dbReference type="InterPro" id="IPR051270">
    <property type="entry name" value="Tyrosine-tRNA_ligase_regulator"/>
</dbReference>
<dbReference type="GO" id="GO:0005737">
    <property type="term" value="C:cytoplasm"/>
    <property type="evidence" value="ECO:0007669"/>
    <property type="project" value="UniProtKB-SubCell"/>
</dbReference>
<evidence type="ECO:0000256" key="9">
    <source>
        <dbReference type="ARBA" id="ARBA00022741"/>
    </source>
</evidence>
<evidence type="ECO:0000256" key="6">
    <source>
        <dbReference type="ARBA" id="ARBA00022490"/>
    </source>
</evidence>
<keyword evidence="13" id="KW-0030">Aminoacyl-tRNA synthetase</keyword>
<organism evidence="18 19">
    <name type="scientific">Candidatus Sungbacteria bacterium RIFCSPLOWO2_01_FULL_59_16</name>
    <dbReference type="NCBI Taxonomy" id="1802280"/>
    <lineage>
        <taxon>Bacteria</taxon>
        <taxon>Candidatus Sungiibacteriota</taxon>
    </lineage>
</organism>
<proteinExistence type="predicted"/>
<dbReference type="GO" id="GO:0004825">
    <property type="term" value="F:methionine-tRNA ligase activity"/>
    <property type="evidence" value="ECO:0007669"/>
    <property type="project" value="UniProtKB-EC"/>
</dbReference>
<dbReference type="GO" id="GO:0006431">
    <property type="term" value="P:methionyl-tRNA aminoacylation"/>
    <property type="evidence" value="ECO:0007669"/>
    <property type="project" value="InterPro"/>
</dbReference>
<comment type="caution">
    <text evidence="18">The sequence shown here is derived from an EMBL/GenBank/DDBJ whole genome shotgun (WGS) entry which is preliminary data.</text>
</comment>
<name>A0A1G2LEZ3_9BACT</name>
<comment type="subcellular location">
    <subcellularLocation>
        <location evidence="2">Cytoplasm</location>
    </subcellularLocation>
</comment>
<evidence type="ECO:0000256" key="15">
    <source>
        <dbReference type="ARBA" id="ARBA00047364"/>
    </source>
</evidence>
<evidence type="ECO:0000256" key="11">
    <source>
        <dbReference type="ARBA" id="ARBA00022884"/>
    </source>
</evidence>
<dbReference type="Gene3D" id="2.40.50.140">
    <property type="entry name" value="Nucleic acid-binding proteins"/>
    <property type="match status" value="1"/>
</dbReference>
<dbReference type="GO" id="GO:0005524">
    <property type="term" value="F:ATP binding"/>
    <property type="evidence" value="ECO:0007669"/>
    <property type="project" value="UniProtKB-KW"/>
</dbReference>
<evidence type="ECO:0000259" key="17">
    <source>
        <dbReference type="PROSITE" id="PS50886"/>
    </source>
</evidence>
<dbReference type="EC" id="6.1.1.10" evidence="4"/>
<evidence type="ECO:0000313" key="18">
    <source>
        <dbReference type="EMBL" id="OHA09401.1"/>
    </source>
</evidence>
<evidence type="ECO:0000256" key="13">
    <source>
        <dbReference type="ARBA" id="ARBA00023146"/>
    </source>
</evidence>